<accession>A0ABS6ZIT5</accession>
<keyword evidence="1" id="KW-0472">Membrane</keyword>
<protein>
    <recommendedName>
        <fullName evidence="4">Alpha/beta hydrolase</fullName>
    </recommendedName>
</protein>
<evidence type="ECO:0008006" key="4">
    <source>
        <dbReference type="Google" id="ProtNLM"/>
    </source>
</evidence>
<comment type="caution">
    <text evidence="2">The sequence shown here is derived from an EMBL/GenBank/DDBJ whole genome shotgun (WGS) entry which is preliminary data.</text>
</comment>
<dbReference type="SUPFAM" id="SSF53474">
    <property type="entry name" value="alpha/beta-Hydrolases"/>
    <property type="match status" value="1"/>
</dbReference>
<feature type="transmembrane region" description="Helical" evidence="1">
    <location>
        <begin position="34"/>
        <end position="54"/>
    </location>
</feature>
<dbReference type="Proteomes" id="UP000812013">
    <property type="component" value="Unassembled WGS sequence"/>
</dbReference>
<dbReference type="EMBL" id="WTFF01000625">
    <property type="protein sequence ID" value="MBW5487098.1"/>
    <property type="molecule type" value="Genomic_DNA"/>
</dbReference>
<name>A0ABS6ZIT5_9ACTN</name>
<keyword evidence="3" id="KW-1185">Reference proteome</keyword>
<dbReference type="InterPro" id="IPR029058">
    <property type="entry name" value="AB_hydrolase_fold"/>
</dbReference>
<evidence type="ECO:0000313" key="3">
    <source>
        <dbReference type="Proteomes" id="UP000812013"/>
    </source>
</evidence>
<feature type="non-terminal residue" evidence="2">
    <location>
        <position position="1"/>
    </location>
</feature>
<proteinExistence type="predicted"/>
<reference evidence="2 3" key="1">
    <citation type="submission" date="2019-12" db="EMBL/GenBank/DDBJ databases">
        <title>Genome sequence of Streptomyces bambusae.</title>
        <authorList>
            <person name="Bansal K."/>
            <person name="Choksket S."/>
            <person name="Korpole S."/>
            <person name="Patil P.B."/>
        </authorList>
    </citation>
    <scope>NUCLEOTIDE SEQUENCE [LARGE SCALE GENOMIC DNA]</scope>
    <source>
        <strain evidence="2 3">SK60</strain>
    </source>
</reference>
<evidence type="ECO:0000313" key="2">
    <source>
        <dbReference type="EMBL" id="MBW5487098.1"/>
    </source>
</evidence>
<gene>
    <name evidence="2" type="ORF">GPJ59_36110</name>
</gene>
<feature type="transmembrane region" description="Helical" evidence="1">
    <location>
        <begin position="74"/>
        <end position="98"/>
    </location>
</feature>
<organism evidence="2 3">
    <name type="scientific">Streptomyces bambusae</name>
    <dbReference type="NCBI Taxonomy" id="1550616"/>
    <lineage>
        <taxon>Bacteria</taxon>
        <taxon>Bacillati</taxon>
        <taxon>Actinomycetota</taxon>
        <taxon>Actinomycetes</taxon>
        <taxon>Kitasatosporales</taxon>
        <taxon>Streptomycetaceae</taxon>
        <taxon>Streptomyces</taxon>
    </lineage>
</organism>
<keyword evidence="1" id="KW-1133">Transmembrane helix</keyword>
<keyword evidence="1" id="KW-0812">Transmembrane</keyword>
<evidence type="ECO:0000256" key="1">
    <source>
        <dbReference type="SAM" id="Phobius"/>
    </source>
</evidence>
<sequence>RSRCTAHRAATRAAVRSAAAPARPAQLLRSVDQALGALAALLAVVVGVFTGLAFHSADLLPRHYEELLADGLRLLTSLGSFMLVGLILAMLVAVRTIVLRAESRRHTGMVWAFGAFWPRAAHPFTPATWTGRSIPELTHRLTSTLGPQGARVLLHSHSMGSMISVLALWQLGEAERSRIALLTSGCPLTSFFRRHYPAYVTQEAVDELTAPGALAGWANVRRDTDPMAGRIGVAAIDREPWPDGVGLAAEAGAAAGPRTAEQPVFAPLLRHDFYRLDRRIEPVRTELLGVLRRLRRG</sequence>